<dbReference type="RefSeq" id="WP_190126648.1">
    <property type="nucleotide sequence ID" value="NZ_BMWG01000030.1"/>
</dbReference>
<feature type="binding site" evidence="4">
    <location>
        <position position="238"/>
    </location>
    <ligand>
        <name>Fe cation</name>
        <dbReference type="ChEBI" id="CHEBI:24875"/>
    </ligand>
</feature>
<sequence>MPRPSVRRGTALALSALLLPVLAACGGSEEKKKDEKPEAKKEQGAGELVIYSGRNEELIAPIMDKLQKATGAKVEVRYGDSAELAAQILEEGDRTKAGLFFSQDAGALGALSQADMLAKLPQKSLDKVGAAFRGGEGDWVGVSGRSRVIAYNPKKTEKAPDSVHDLIKPEWKGKVGYAPTNASFQAFVTGMRVLEGEDATLKWLKGLKANDAKQYAKNGVVLDAVDKGEVSLGLINHYYWYEKVAEVGADKVNAKIHFLPGGDPGALINAAGVGVLKNGGQSAAAEKAVDFLLSDEAQNYFAKETSEYPLATGVTSTVKGLPALDSLDAPKIDLGELESLQKTLELLKEAGMV</sequence>
<keyword evidence="2" id="KW-0406">Ion transport</keyword>
<dbReference type="GO" id="GO:0030288">
    <property type="term" value="C:outer membrane-bounded periplasmic space"/>
    <property type="evidence" value="ECO:0007669"/>
    <property type="project" value="TreeGrafter"/>
</dbReference>
<dbReference type="AlphaFoldDB" id="A0A918V2F4"/>
<gene>
    <name evidence="6" type="ORF">GCM10010387_62480</name>
</gene>
<keyword evidence="3 5" id="KW-0732">Signal</keyword>
<feature type="binding site" evidence="4">
    <location>
        <position position="239"/>
    </location>
    <ligand>
        <name>Fe cation</name>
        <dbReference type="ChEBI" id="CHEBI:24875"/>
    </ligand>
</feature>
<evidence type="ECO:0000256" key="2">
    <source>
        <dbReference type="ARBA" id="ARBA00022496"/>
    </source>
</evidence>
<name>A0A918V2F4_9ACTN</name>
<accession>A0A918V2F4</accession>
<dbReference type="SUPFAM" id="SSF53850">
    <property type="entry name" value="Periplasmic binding protein-like II"/>
    <property type="match status" value="1"/>
</dbReference>
<proteinExistence type="inferred from homology"/>
<evidence type="ECO:0000313" key="6">
    <source>
        <dbReference type="EMBL" id="GGZ60292.1"/>
    </source>
</evidence>
<keyword evidence="4" id="KW-0408">Iron</keyword>
<organism evidence="6 7">
    <name type="scientific">Streptomyces inusitatus</name>
    <dbReference type="NCBI Taxonomy" id="68221"/>
    <lineage>
        <taxon>Bacteria</taxon>
        <taxon>Bacillati</taxon>
        <taxon>Actinomycetota</taxon>
        <taxon>Actinomycetes</taxon>
        <taxon>Kitasatosporales</taxon>
        <taxon>Streptomycetaceae</taxon>
        <taxon>Streptomyces</taxon>
    </lineage>
</organism>
<comment type="caution">
    <text evidence="6">The sequence shown here is derived from an EMBL/GenBank/DDBJ whole genome shotgun (WGS) entry which is preliminary data.</text>
</comment>
<evidence type="ECO:0000313" key="7">
    <source>
        <dbReference type="Proteomes" id="UP000630936"/>
    </source>
</evidence>
<keyword evidence="7" id="KW-1185">Reference proteome</keyword>
<dbReference type="PANTHER" id="PTHR30006">
    <property type="entry name" value="THIAMINE-BINDING PERIPLASMIC PROTEIN-RELATED"/>
    <property type="match status" value="1"/>
</dbReference>
<keyword evidence="2" id="KW-0813">Transport</keyword>
<dbReference type="Proteomes" id="UP000630936">
    <property type="component" value="Unassembled WGS sequence"/>
</dbReference>
<dbReference type="GO" id="GO:0046872">
    <property type="term" value="F:metal ion binding"/>
    <property type="evidence" value="ECO:0007669"/>
    <property type="project" value="UniProtKB-KW"/>
</dbReference>
<keyword evidence="4" id="KW-0479">Metal-binding</keyword>
<evidence type="ECO:0000256" key="5">
    <source>
        <dbReference type="SAM" id="SignalP"/>
    </source>
</evidence>
<protein>
    <submittedName>
        <fullName evidence="6">Iron ABC transporter substrate-binding protein</fullName>
    </submittedName>
</protein>
<comment type="similarity">
    <text evidence="1">Belongs to the bacterial solute-binding protein 1 family.</text>
</comment>
<dbReference type="InterPro" id="IPR026045">
    <property type="entry name" value="Ferric-bd"/>
</dbReference>
<dbReference type="PIRSF" id="PIRSF002825">
    <property type="entry name" value="CfbpA"/>
    <property type="match status" value="1"/>
</dbReference>
<reference evidence="6" key="2">
    <citation type="submission" date="2020-09" db="EMBL/GenBank/DDBJ databases">
        <authorList>
            <person name="Sun Q."/>
            <person name="Ohkuma M."/>
        </authorList>
    </citation>
    <scope>NUCLEOTIDE SEQUENCE</scope>
    <source>
        <strain evidence="6">JCM 4988</strain>
    </source>
</reference>
<dbReference type="Gene3D" id="3.40.190.10">
    <property type="entry name" value="Periplasmic binding protein-like II"/>
    <property type="match status" value="2"/>
</dbReference>
<keyword evidence="2" id="KW-0410">Iron transport</keyword>
<dbReference type="Pfam" id="PF13343">
    <property type="entry name" value="SBP_bac_6"/>
    <property type="match status" value="1"/>
</dbReference>
<evidence type="ECO:0000256" key="3">
    <source>
        <dbReference type="ARBA" id="ARBA00022729"/>
    </source>
</evidence>
<reference evidence="6" key="1">
    <citation type="journal article" date="2014" name="Int. J. Syst. Evol. Microbiol.">
        <title>Complete genome sequence of Corynebacterium casei LMG S-19264T (=DSM 44701T), isolated from a smear-ripened cheese.</title>
        <authorList>
            <consortium name="US DOE Joint Genome Institute (JGI-PGF)"/>
            <person name="Walter F."/>
            <person name="Albersmeier A."/>
            <person name="Kalinowski J."/>
            <person name="Ruckert C."/>
        </authorList>
    </citation>
    <scope>NUCLEOTIDE SEQUENCE</scope>
    <source>
        <strain evidence="6">JCM 4988</strain>
    </source>
</reference>
<evidence type="ECO:0000256" key="1">
    <source>
        <dbReference type="ARBA" id="ARBA00008520"/>
    </source>
</evidence>
<dbReference type="EMBL" id="BMWG01000030">
    <property type="protein sequence ID" value="GGZ60292.1"/>
    <property type="molecule type" value="Genomic_DNA"/>
</dbReference>
<feature type="chain" id="PRO_5037437751" evidence="5">
    <location>
        <begin position="24"/>
        <end position="353"/>
    </location>
</feature>
<evidence type="ECO:0000256" key="4">
    <source>
        <dbReference type="PIRSR" id="PIRSR002825-1"/>
    </source>
</evidence>
<dbReference type="GO" id="GO:0006826">
    <property type="term" value="P:iron ion transport"/>
    <property type="evidence" value="ECO:0007669"/>
    <property type="project" value="UniProtKB-KW"/>
</dbReference>
<dbReference type="CDD" id="cd13543">
    <property type="entry name" value="PBP2_Fbp"/>
    <property type="match status" value="1"/>
</dbReference>
<dbReference type="PROSITE" id="PS51257">
    <property type="entry name" value="PROKAR_LIPOPROTEIN"/>
    <property type="match status" value="1"/>
</dbReference>
<feature type="signal peptide" evidence="5">
    <location>
        <begin position="1"/>
        <end position="23"/>
    </location>
</feature>
<dbReference type="PANTHER" id="PTHR30006:SF15">
    <property type="entry name" value="IRON-UTILIZATION PERIPLASMIC PROTEIN"/>
    <property type="match status" value="1"/>
</dbReference>